<dbReference type="InterPro" id="IPR016292">
    <property type="entry name" value="Epoxide_hydrolase"/>
</dbReference>
<keyword evidence="6" id="KW-1185">Reference proteome</keyword>
<evidence type="ECO:0000256" key="2">
    <source>
        <dbReference type="ARBA" id="ARBA00022797"/>
    </source>
</evidence>
<evidence type="ECO:0000259" key="4">
    <source>
        <dbReference type="Pfam" id="PF06441"/>
    </source>
</evidence>
<comment type="caution">
    <text evidence="5">The sequence shown here is derived from an EMBL/GenBank/DDBJ whole genome shotgun (WGS) entry which is preliminary data.</text>
</comment>
<accession>A0ABY2BK59</accession>
<keyword evidence="2" id="KW-0058">Aromatic hydrocarbons catabolism</keyword>
<dbReference type="Gene3D" id="3.40.50.1820">
    <property type="entry name" value="alpha/beta hydrolase"/>
    <property type="match status" value="1"/>
</dbReference>
<comment type="similarity">
    <text evidence="1">Belongs to the peptidase S33 family.</text>
</comment>
<protein>
    <submittedName>
        <fullName evidence="5">Epoxide hydrolase-like protein</fullName>
    </submittedName>
</protein>
<dbReference type="PANTHER" id="PTHR21661">
    <property type="entry name" value="EPOXIDE HYDROLASE 1-RELATED"/>
    <property type="match status" value="1"/>
</dbReference>
<reference evidence="5 6" key="1">
    <citation type="journal article" date="2015" name="Stand. Genomic Sci.">
        <title>Genomic Encyclopedia of Bacterial and Archaeal Type Strains, Phase III: the genomes of soil and plant-associated and newly described type strains.</title>
        <authorList>
            <person name="Whitman W.B."/>
            <person name="Woyke T."/>
            <person name="Klenk H.P."/>
            <person name="Zhou Y."/>
            <person name="Lilburn T.G."/>
            <person name="Beck B.J."/>
            <person name="De Vos P."/>
            <person name="Vandamme P."/>
            <person name="Eisen J.A."/>
            <person name="Garrity G."/>
            <person name="Hugenholtz P."/>
            <person name="Kyrpides N.C."/>
        </authorList>
    </citation>
    <scope>NUCLEOTIDE SEQUENCE [LARGE SCALE GENOMIC DNA]</scope>
    <source>
        <strain evidence="5 6">VKM Ac-2538</strain>
    </source>
</reference>
<dbReference type="RefSeq" id="WP_132190749.1">
    <property type="nucleotide sequence ID" value="NZ_SLWM01000008.1"/>
</dbReference>
<dbReference type="PANTHER" id="PTHR21661:SF35">
    <property type="entry name" value="EPOXIDE HYDROLASE"/>
    <property type="match status" value="1"/>
</dbReference>
<evidence type="ECO:0000313" key="6">
    <source>
        <dbReference type="Proteomes" id="UP000295818"/>
    </source>
</evidence>
<evidence type="ECO:0000256" key="1">
    <source>
        <dbReference type="ARBA" id="ARBA00010088"/>
    </source>
</evidence>
<keyword evidence="3" id="KW-0378">Hydrolase</keyword>
<evidence type="ECO:0000313" key="5">
    <source>
        <dbReference type="EMBL" id="TCO20997.1"/>
    </source>
</evidence>
<dbReference type="PRINTS" id="PR00412">
    <property type="entry name" value="EPOXHYDRLASE"/>
</dbReference>
<dbReference type="Pfam" id="PF06441">
    <property type="entry name" value="EHN"/>
    <property type="match status" value="1"/>
</dbReference>
<gene>
    <name evidence="5" type="ORF">EV644_108211</name>
</gene>
<feature type="domain" description="Epoxide hydrolase N-terminal" evidence="4">
    <location>
        <begin position="8"/>
        <end position="112"/>
    </location>
</feature>
<organism evidence="5 6">
    <name type="scientific">Kribbella orskensis</name>
    <dbReference type="NCBI Taxonomy" id="2512216"/>
    <lineage>
        <taxon>Bacteria</taxon>
        <taxon>Bacillati</taxon>
        <taxon>Actinomycetota</taxon>
        <taxon>Actinomycetes</taxon>
        <taxon>Propionibacteriales</taxon>
        <taxon>Kribbellaceae</taxon>
        <taxon>Kribbella</taxon>
    </lineage>
</organism>
<dbReference type="InterPro" id="IPR000639">
    <property type="entry name" value="Epox_hydrolase-like"/>
</dbReference>
<sequence>MTNSSEVEAFRIEIPQGEVDDLRARLRNTRWPVTPRVDDWSRGVPVSYLKELAEYWADGYDWRAQEAALNEIPQFTTEINGQRIHFFHQRSPEPDAKALILTHGWPGSPIEFQRLIGPLSDPRAHGGDPADAFHVVVPSLPGYGFSTPMGEAGFNLFGVAMAWAELMKRLGYDRYAAHGTDAGSGVVGMLPMVDPEHVTGVHLAGLAGGTPFGDPLPLEGLSDSDRARGETFNRMLDEGFGYLVLQSTRPQTLAYALNDSPVGQLAWIVEKFAEWTDPLAKLPEEAVDRDQLLTNISLYWFTGSGASTAHAVYDGMQAWKAFVAQQESAGSEGWGSDEGDGGSGDWGAVAGPPTGVAVFGAETAIKSIIDPEGKIEHWNEYERGGHFAAMEVPDLLTDDLRTFFRPLR</sequence>
<evidence type="ECO:0000256" key="3">
    <source>
        <dbReference type="ARBA" id="ARBA00022801"/>
    </source>
</evidence>
<dbReference type="Proteomes" id="UP000295818">
    <property type="component" value="Unassembled WGS sequence"/>
</dbReference>
<dbReference type="InterPro" id="IPR029058">
    <property type="entry name" value="AB_hydrolase_fold"/>
</dbReference>
<dbReference type="EMBL" id="SLWM01000008">
    <property type="protein sequence ID" value="TCO20997.1"/>
    <property type="molecule type" value="Genomic_DNA"/>
</dbReference>
<name>A0ABY2BK59_9ACTN</name>
<proteinExistence type="inferred from homology"/>
<dbReference type="InterPro" id="IPR010497">
    <property type="entry name" value="Epoxide_hydro_N"/>
</dbReference>
<dbReference type="SUPFAM" id="SSF53474">
    <property type="entry name" value="alpha/beta-Hydrolases"/>
    <property type="match status" value="1"/>
</dbReference>
<dbReference type="PIRSF" id="PIRSF001112">
    <property type="entry name" value="Epoxide_hydrolase"/>
    <property type="match status" value="1"/>
</dbReference>